<feature type="compositionally biased region" description="Low complexity" evidence="1">
    <location>
        <begin position="79"/>
        <end position="95"/>
    </location>
</feature>
<dbReference type="AlphaFoldDB" id="A0AAE0Z8U8"/>
<reference evidence="3" key="1">
    <citation type="journal article" date="2023" name="G3 (Bethesda)">
        <title>A reference genome for the long-term kleptoplast-retaining sea slug Elysia crispata morphotype clarki.</title>
        <authorList>
            <person name="Eastman K.E."/>
            <person name="Pendleton A.L."/>
            <person name="Shaikh M.A."/>
            <person name="Suttiyut T."/>
            <person name="Ogas R."/>
            <person name="Tomko P."/>
            <person name="Gavelis G."/>
            <person name="Widhalm J.R."/>
            <person name="Wisecaver J.H."/>
        </authorList>
    </citation>
    <scope>NUCLEOTIDE SEQUENCE</scope>
    <source>
        <strain evidence="3">ECLA1</strain>
    </source>
</reference>
<feature type="region of interest" description="Disordered" evidence="1">
    <location>
        <begin position="70"/>
        <end position="95"/>
    </location>
</feature>
<evidence type="ECO:0000313" key="4">
    <source>
        <dbReference type="Proteomes" id="UP001283361"/>
    </source>
</evidence>
<sequence length="120" mass="12749">MAKVLLAVVLLALAADIMCQEIFHPPGLPEYIPDRVIDYPPRKPYLPDNVPLRYFPRGILNSKRSADNRVDIDVNTGPKGTSGTISGSHTTKGGTTIKGYVTHGPGGTSGGVNVKIPIQG</sequence>
<name>A0AAE0Z8U8_9GAST</name>
<evidence type="ECO:0000256" key="1">
    <source>
        <dbReference type="SAM" id="MobiDB-lite"/>
    </source>
</evidence>
<protein>
    <submittedName>
        <fullName evidence="3">Uncharacterized protein</fullName>
    </submittedName>
</protein>
<comment type="caution">
    <text evidence="3">The sequence shown here is derived from an EMBL/GenBank/DDBJ whole genome shotgun (WGS) entry which is preliminary data.</text>
</comment>
<accession>A0AAE0Z8U8</accession>
<dbReference type="Proteomes" id="UP001283361">
    <property type="component" value="Unassembled WGS sequence"/>
</dbReference>
<organism evidence="3 4">
    <name type="scientific">Elysia crispata</name>
    <name type="common">lettuce slug</name>
    <dbReference type="NCBI Taxonomy" id="231223"/>
    <lineage>
        <taxon>Eukaryota</taxon>
        <taxon>Metazoa</taxon>
        <taxon>Spiralia</taxon>
        <taxon>Lophotrochozoa</taxon>
        <taxon>Mollusca</taxon>
        <taxon>Gastropoda</taxon>
        <taxon>Heterobranchia</taxon>
        <taxon>Euthyneura</taxon>
        <taxon>Panpulmonata</taxon>
        <taxon>Sacoglossa</taxon>
        <taxon>Placobranchoidea</taxon>
        <taxon>Plakobranchidae</taxon>
        <taxon>Elysia</taxon>
    </lineage>
</organism>
<evidence type="ECO:0000256" key="2">
    <source>
        <dbReference type="SAM" id="SignalP"/>
    </source>
</evidence>
<feature type="signal peptide" evidence="2">
    <location>
        <begin position="1"/>
        <end position="19"/>
    </location>
</feature>
<evidence type="ECO:0000313" key="3">
    <source>
        <dbReference type="EMBL" id="KAK3764770.1"/>
    </source>
</evidence>
<dbReference type="EMBL" id="JAWDGP010004402">
    <property type="protein sequence ID" value="KAK3764770.1"/>
    <property type="molecule type" value="Genomic_DNA"/>
</dbReference>
<feature type="chain" id="PRO_5041966853" evidence="2">
    <location>
        <begin position="20"/>
        <end position="120"/>
    </location>
</feature>
<proteinExistence type="predicted"/>
<keyword evidence="2" id="KW-0732">Signal</keyword>
<keyword evidence="4" id="KW-1185">Reference proteome</keyword>
<gene>
    <name evidence="3" type="ORF">RRG08_006569</name>
</gene>